<keyword evidence="3" id="KW-0812">Transmembrane</keyword>
<name>A0A0K1QB69_9BACT</name>
<feature type="compositionally biased region" description="Low complexity" evidence="2">
    <location>
        <begin position="237"/>
        <end position="250"/>
    </location>
</feature>
<reference evidence="5 6" key="1">
    <citation type="submission" date="2015-08" db="EMBL/GenBank/DDBJ databases">
        <authorList>
            <person name="Babu N.S."/>
            <person name="Beckwith C.J."/>
            <person name="Beseler K.G."/>
            <person name="Brison A."/>
            <person name="Carone J.V."/>
            <person name="Caskin T.P."/>
            <person name="Diamond M."/>
            <person name="Durham M.E."/>
            <person name="Foxe J.M."/>
            <person name="Go M."/>
            <person name="Henderson B.A."/>
            <person name="Jones I.B."/>
            <person name="McGettigan J.A."/>
            <person name="Micheletti S.J."/>
            <person name="Nasrallah M.E."/>
            <person name="Ortiz D."/>
            <person name="Piller C.R."/>
            <person name="Privatt S.R."/>
            <person name="Schneider S.L."/>
            <person name="Sharp S."/>
            <person name="Smith T.C."/>
            <person name="Stanton J.D."/>
            <person name="Ullery H.E."/>
            <person name="Wilson R.J."/>
            <person name="Serrano M.G."/>
            <person name="Buck G."/>
            <person name="Lee V."/>
            <person name="Wang Y."/>
            <person name="Carvalho R."/>
            <person name="Voegtly L."/>
            <person name="Shi R."/>
            <person name="Duckworth R."/>
            <person name="Johnson A."/>
            <person name="Loviza R."/>
            <person name="Walstead R."/>
            <person name="Shah Z."/>
            <person name="Kiflezghi M."/>
            <person name="Wade K."/>
            <person name="Ball S.L."/>
            <person name="Bradley K.W."/>
            <person name="Asai D.J."/>
            <person name="Bowman C.A."/>
            <person name="Russell D.A."/>
            <person name="Pope W.H."/>
            <person name="Jacobs-Sera D."/>
            <person name="Hendrix R.W."/>
            <person name="Hatfull G.F."/>
        </authorList>
    </citation>
    <scope>NUCLEOTIDE SEQUENCE [LARGE SCALE GENOMIC DNA]</scope>
    <source>
        <strain evidence="5 6">DSM 27648</strain>
    </source>
</reference>
<feature type="transmembrane region" description="Helical" evidence="3">
    <location>
        <begin position="292"/>
        <end position="313"/>
    </location>
</feature>
<dbReference type="OrthoDB" id="5506264at2"/>
<gene>
    <name evidence="5" type="ORF">AKJ09_09641</name>
</gene>
<evidence type="ECO:0000313" key="5">
    <source>
        <dbReference type="EMBL" id="AKV02978.1"/>
    </source>
</evidence>
<dbReference type="PROSITE" id="PS50005">
    <property type="entry name" value="TPR"/>
    <property type="match status" value="1"/>
</dbReference>
<accession>A0A0K1QB69</accession>
<feature type="compositionally biased region" description="Low complexity" evidence="2">
    <location>
        <begin position="119"/>
        <end position="134"/>
    </location>
</feature>
<dbReference type="NCBIfam" id="TIGR02098">
    <property type="entry name" value="MJ0042_CXXC"/>
    <property type="match status" value="1"/>
</dbReference>
<keyword evidence="1" id="KW-0802">TPR repeat</keyword>
<feature type="repeat" description="TPR" evidence="1">
    <location>
        <begin position="589"/>
        <end position="622"/>
    </location>
</feature>
<dbReference type="KEGG" id="llu:AKJ09_09641"/>
<dbReference type="EMBL" id="CP012333">
    <property type="protein sequence ID" value="AKV02978.1"/>
    <property type="molecule type" value="Genomic_DNA"/>
</dbReference>
<evidence type="ECO:0000259" key="4">
    <source>
        <dbReference type="Pfam" id="PF13717"/>
    </source>
</evidence>
<dbReference type="SMART" id="SM00028">
    <property type="entry name" value="TPR"/>
    <property type="match status" value="3"/>
</dbReference>
<protein>
    <submittedName>
        <fullName evidence="5">TPR repeat protein</fullName>
    </submittedName>
</protein>
<dbReference type="InterPro" id="IPR019734">
    <property type="entry name" value="TPR_rpt"/>
</dbReference>
<dbReference type="STRING" id="1391654.AKJ09_09641"/>
<dbReference type="RefSeq" id="WP_146653822.1">
    <property type="nucleotide sequence ID" value="NZ_CP012333.1"/>
</dbReference>
<sequence>MDVRCERCNTEYEFDDALVSGRGTTVKCTNCGHKFKIRRGTHDYSEDFWNVQTRDGRILVFTSLRELQRAIQTHLVERGDMLSRGGLPPKAIGQIPELSPFLDTAYREPPAPPSPRQTASFGSRSPRPPGASSSVHPLAAPRQRQSTRPDFPAPPAEFTSYPNVPSVVTTLVGTGPDVPEVEPRPTSRTLAGTGPESAQAEEAVETVEEAPSSRRAPSHPPPPATAARRRSSPPATPAAVEEPAAFEASSPLPPSNLPLLRTIDVDDDGDAPRGGRPSYSDAPASLGRRRSVGGFIVAGVVLAGMGLLFAVWAKDNLRNTLGTQRPAPVATIDPRVQPLLTTGEKALVEGNVELAKESFDKASALAEKDPHVLLDSARLAAVRADGVWLKARLLSADATDERRITQDMLGELAVSARRASEAAIAVAPDDASALRAKIDALRISGDRDGARALVSKINPSTAQAETAYVLAALDLAEAEPLWPTIIERLRTAASGEAGPGRARATLVYALARSGDVPAARVELDRLSTFSRPHPLLPLLRAFTEHERGAAKPVASASASAIVAVAATSADKPEKKEKGEKAAGALPTDPRVLVSQAESFRGKGDYEKARTLYSAALEKNPSDSEALNGIAAIAHAQHDLTGARASYKRVLSINPSYLPALVGLADIDWESGDRASAMKIYKDVVDRFPEGTYPPRVRQRLEAGSAPATPAPAENGGGG</sequence>
<feature type="region of interest" description="Disordered" evidence="2">
    <location>
        <begin position="103"/>
        <end position="285"/>
    </location>
</feature>
<dbReference type="Pfam" id="PF13174">
    <property type="entry name" value="TPR_6"/>
    <property type="match status" value="1"/>
</dbReference>
<feature type="domain" description="Zinc finger/thioredoxin putative" evidence="4">
    <location>
        <begin position="1"/>
        <end position="36"/>
    </location>
</feature>
<keyword evidence="3" id="KW-0472">Membrane</keyword>
<dbReference type="InterPro" id="IPR011723">
    <property type="entry name" value="Znf/thioredoxin_put"/>
</dbReference>
<dbReference type="SUPFAM" id="SSF48452">
    <property type="entry name" value="TPR-like"/>
    <property type="match status" value="1"/>
</dbReference>
<dbReference type="Pfam" id="PF13432">
    <property type="entry name" value="TPR_16"/>
    <property type="match status" value="1"/>
</dbReference>
<evidence type="ECO:0000256" key="2">
    <source>
        <dbReference type="SAM" id="MobiDB-lite"/>
    </source>
</evidence>
<feature type="compositionally biased region" description="Polar residues" evidence="2">
    <location>
        <begin position="160"/>
        <end position="172"/>
    </location>
</feature>
<keyword evidence="6" id="KW-1185">Reference proteome</keyword>
<dbReference type="Proteomes" id="UP000064967">
    <property type="component" value="Chromosome"/>
</dbReference>
<feature type="region of interest" description="Disordered" evidence="2">
    <location>
        <begin position="688"/>
        <end position="718"/>
    </location>
</feature>
<evidence type="ECO:0000256" key="1">
    <source>
        <dbReference type="PROSITE-ProRule" id="PRU00339"/>
    </source>
</evidence>
<organism evidence="5 6">
    <name type="scientific">Labilithrix luteola</name>
    <dbReference type="NCBI Taxonomy" id="1391654"/>
    <lineage>
        <taxon>Bacteria</taxon>
        <taxon>Pseudomonadati</taxon>
        <taxon>Myxococcota</taxon>
        <taxon>Polyangia</taxon>
        <taxon>Polyangiales</taxon>
        <taxon>Labilitrichaceae</taxon>
        <taxon>Labilithrix</taxon>
    </lineage>
</organism>
<dbReference type="AlphaFoldDB" id="A0A0K1QB69"/>
<evidence type="ECO:0000313" key="6">
    <source>
        <dbReference type="Proteomes" id="UP000064967"/>
    </source>
</evidence>
<evidence type="ECO:0000256" key="3">
    <source>
        <dbReference type="SAM" id="Phobius"/>
    </source>
</evidence>
<dbReference type="Gene3D" id="1.25.40.10">
    <property type="entry name" value="Tetratricopeptide repeat domain"/>
    <property type="match status" value="2"/>
</dbReference>
<dbReference type="InterPro" id="IPR011990">
    <property type="entry name" value="TPR-like_helical_dom_sf"/>
</dbReference>
<keyword evidence="3" id="KW-1133">Transmembrane helix</keyword>
<proteinExistence type="predicted"/>
<dbReference type="Pfam" id="PF13717">
    <property type="entry name" value="Zn_ribbon_4"/>
    <property type="match status" value="1"/>
</dbReference>